<evidence type="ECO:0000313" key="3">
    <source>
        <dbReference type="EMBL" id="GFH58100.1"/>
    </source>
</evidence>
<dbReference type="PRINTS" id="PR00080">
    <property type="entry name" value="SDRFAMILY"/>
</dbReference>
<dbReference type="InterPro" id="IPR002347">
    <property type="entry name" value="SDR_fam"/>
</dbReference>
<dbReference type="GO" id="GO:0016491">
    <property type="term" value="F:oxidoreductase activity"/>
    <property type="evidence" value="ECO:0007669"/>
    <property type="project" value="UniProtKB-KW"/>
</dbReference>
<dbReference type="InterPro" id="IPR045000">
    <property type="entry name" value="TR"/>
</dbReference>
<dbReference type="Pfam" id="PF13561">
    <property type="entry name" value="adh_short_C2"/>
    <property type="match status" value="1"/>
</dbReference>
<comment type="caution">
    <text evidence="3">The sequence shown here is derived from an EMBL/GenBank/DDBJ whole genome shotgun (WGS) entry which is preliminary data.</text>
</comment>
<dbReference type="Gene3D" id="3.40.50.720">
    <property type="entry name" value="NAD(P)-binding Rossmann-like Domain"/>
    <property type="match status" value="1"/>
</dbReference>
<evidence type="ECO:0000256" key="2">
    <source>
        <dbReference type="SAM" id="Phobius"/>
    </source>
</evidence>
<dbReference type="EMBL" id="BLLK01000060">
    <property type="protein sequence ID" value="GFH58100.1"/>
    <property type="molecule type" value="Genomic_DNA"/>
</dbReference>
<keyword evidence="2" id="KW-0812">Transmembrane</keyword>
<proteinExistence type="predicted"/>
<dbReference type="Proteomes" id="UP001054902">
    <property type="component" value="Unassembled WGS sequence"/>
</dbReference>
<dbReference type="AlphaFoldDB" id="A0AAD3HC30"/>
<keyword evidence="4" id="KW-1185">Reference proteome</keyword>
<dbReference type="PANTHER" id="PTHR42898:SF6">
    <property type="entry name" value="NADP-DEPENDENT MANNITOL DEHYDROGENASE"/>
    <property type="match status" value="1"/>
</dbReference>
<dbReference type="InterPro" id="IPR020904">
    <property type="entry name" value="Sc_DH/Rdtase_CS"/>
</dbReference>
<sequence length="325" mass="35176">MDLFDHPSSLCSIVILSIESGAFPIRVIIGMMKLVIVVFTTLISLASAGLWNLPPKTTAVVTGGTKGIGHAIIQELGQTFACKILTCARNEKELDTCIKEWKEQGINVRGVVADISNAEGRAKLMEGVKELIKDDCANPGKLDILVNNVGTNIRKPSIEYTEEDLEFILSTNFKSMFELTKLCHPYLKRPQVEGGTHCAETSSVVNIGSVAGVVCMKSGTPYASTKAAMNQVTGNWACEWAPQGIRVNCVAPWYINTALAQQVLKNEDYKKSVLEKTPAGRVGEPEEVAALCAFLCLPGAGYITGQVISVDGGFTRNSFYDSFYP</sequence>
<dbReference type="PANTHER" id="PTHR42898">
    <property type="entry name" value="TROPINONE REDUCTASE"/>
    <property type="match status" value="1"/>
</dbReference>
<organism evidence="3 4">
    <name type="scientific">Chaetoceros tenuissimus</name>
    <dbReference type="NCBI Taxonomy" id="426638"/>
    <lineage>
        <taxon>Eukaryota</taxon>
        <taxon>Sar</taxon>
        <taxon>Stramenopiles</taxon>
        <taxon>Ochrophyta</taxon>
        <taxon>Bacillariophyta</taxon>
        <taxon>Coscinodiscophyceae</taxon>
        <taxon>Chaetocerotophycidae</taxon>
        <taxon>Chaetocerotales</taxon>
        <taxon>Chaetocerotaceae</taxon>
        <taxon>Chaetoceros</taxon>
    </lineage>
</organism>
<keyword evidence="2" id="KW-1133">Transmembrane helix</keyword>
<evidence type="ECO:0000313" key="4">
    <source>
        <dbReference type="Proteomes" id="UP001054902"/>
    </source>
</evidence>
<feature type="transmembrane region" description="Helical" evidence="2">
    <location>
        <begin position="6"/>
        <end position="27"/>
    </location>
</feature>
<reference evidence="3 4" key="1">
    <citation type="journal article" date="2021" name="Sci. Rep.">
        <title>The genome of the diatom Chaetoceros tenuissimus carries an ancient integrated fragment of an extant virus.</title>
        <authorList>
            <person name="Hongo Y."/>
            <person name="Kimura K."/>
            <person name="Takaki Y."/>
            <person name="Yoshida Y."/>
            <person name="Baba S."/>
            <person name="Kobayashi G."/>
            <person name="Nagasaki K."/>
            <person name="Hano T."/>
            <person name="Tomaru Y."/>
        </authorList>
    </citation>
    <scope>NUCLEOTIDE SEQUENCE [LARGE SCALE GENOMIC DNA]</scope>
    <source>
        <strain evidence="3 4">NIES-3715</strain>
    </source>
</reference>
<dbReference type="SUPFAM" id="SSF51735">
    <property type="entry name" value="NAD(P)-binding Rossmann-fold domains"/>
    <property type="match status" value="1"/>
</dbReference>
<dbReference type="PRINTS" id="PR00081">
    <property type="entry name" value="GDHRDH"/>
</dbReference>
<keyword evidence="2" id="KW-0472">Membrane</keyword>
<evidence type="ECO:0000256" key="1">
    <source>
        <dbReference type="ARBA" id="ARBA00023002"/>
    </source>
</evidence>
<dbReference type="PROSITE" id="PS00061">
    <property type="entry name" value="ADH_SHORT"/>
    <property type="match status" value="1"/>
</dbReference>
<dbReference type="InterPro" id="IPR036291">
    <property type="entry name" value="NAD(P)-bd_dom_sf"/>
</dbReference>
<feature type="transmembrane region" description="Helical" evidence="2">
    <location>
        <begin position="34"/>
        <end position="53"/>
    </location>
</feature>
<dbReference type="FunFam" id="3.40.50.720:FF:000084">
    <property type="entry name" value="Short-chain dehydrogenase reductase"/>
    <property type="match status" value="1"/>
</dbReference>
<gene>
    <name evidence="3" type="ORF">CTEN210_14576</name>
</gene>
<keyword evidence="1" id="KW-0560">Oxidoreductase</keyword>
<accession>A0AAD3HC30</accession>
<protein>
    <submittedName>
        <fullName evidence="3">NAD(P)-binding protein</fullName>
    </submittedName>
</protein>
<name>A0AAD3HC30_9STRA</name>